<reference evidence="2" key="1">
    <citation type="submission" date="2019-02" db="EMBL/GenBank/DDBJ databases">
        <title>Draft genome sequence of Sphaerospermopsis reniformis NIES-1949.</title>
        <authorList>
            <person name="Yamaguchi H."/>
            <person name="Suzuki S."/>
            <person name="Kawachi M."/>
        </authorList>
    </citation>
    <scope>NUCLEOTIDE SEQUENCE [LARGE SCALE GENOMIC DNA]</scope>
    <source>
        <strain evidence="2">NIES-1949</strain>
    </source>
</reference>
<dbReference type="Proteomes" id="UP000300142">
    <property type="component" value="Unassembled WGS sequence"/>
</dbReference>
<keyword evidence="2" id="KW-1185">Reference proteome</keyword>
<dbReference type="EMBL" id="BJCE01000004">
    <property type="protein sequence ID" value="GCL35150.1"/>
    <property type="molecule type" value="Genomic_DNA"/>
</dbReference>
<sequence length="88" mass="10204">MNYPYIKLYFCVFFLLLSASAPLREKKHPFPDILKPRKIKIQENGKFLGVTSARRVSIEVETALCSHNIIIAIRYDSQHTTFQSISFL</sequence>
<name>A0A479ZR20_9CYAN</name>
<evidence type="ECO:0000313" key="2">
    <source>
        <dbReference type="Proteomes" id="UP000300142"/>
    </source>
</evidence>
<accession>A0A479ZR20</accession>
<organism evidence="1 2">
    <name type="scientific">Sphaerospermopsis reniformis</name>
    <dbReference type="NCBI Taxonomy" id="531300"/>
    <lineage>
        <taxon>Bacteria</taxon>
        <taxon>Bacillati</taxon>
        <taxon>Cyanobacteriota</taxon>
        <taxon>Cyanophyceae</taxon>
        <taxon>Nostocales</taxon>
        <taxon>Aphanizomenonaceae</taxon>
        <taxon>Sphaerospermopsis</taxon>
    </lineage>
</organism>
<comment type="caution">
    <text evidence="1">The sequence shown here is derived from an EMBL/GenBank/DDBJ whole genome shotgun (WGS) entry which is preliminary data.</text>
</comment>
<proteinExistence type="predicted"/>
<evidence type="ECO:0000313" key="1">
    <source>
        <dbReference type="EMBL" id="GCL35150.1"/>
    </source>
</evidence>
<dbReference type="AlphaFoldDB" id="A0A479ZR20"/>
<gene>
    <name evidence="1" type="ORF">SR1949_02420</name>
</gene>
<protein>
    <submittedName>
        <fullName evidence="1">Uncharacterized protein</fullName>
    </submittedName>
</protein>